<dbReference type="OrthoDB" id="903824at2759"/>
<accession>A0A8T0QS50</accession>
<keyword evidence="2" id="KW-0812">Transmembrane</keyword>
<name>A0A8T0QS50_PANVG</name>
<sequence length="331" mass="35758">MPHAKTDSEVTSLAPSSPPRSPPRTRPVYYVQSPSRDSHDGDKTATSVHSTPALSPMASPRHSHSSVGRDSSSSRFSGHPKRSGSKAGDKAAGRKGAPQGKGWQEIGVIQEEGLLLDDDEEHTRIVPKKCYYFLVFVLGFVALFSFFALVLWGASRSQKPQIVMKSIKFDNFIIQAGTDASQVPTDMATTNATVKFTYRNKGTFFGIHVTADPFQLSYTQLTLANGDLHNFYQPRSSRRTVSVAVLGDKVPLYGGGPTLTAAPPAGGKKAATATSVPPVPMVLRTTLHSRAYVLGALVKPKFTLAVECRVLMNPTKLNKPISLDKACHYSS</sequence>
<feature type="compositionally biased region" description="Low complexity" evidence="1">
    <location>
        <begin position="65"/>
        <end position="77"/>
    </location>
</feature>
<evidence type="ECO:0000313" key="4">
    <source>
        <dbReference type="Proteomes" id="UP000823388"/>
    </source>
</evidence>
<dbReference type="Proteomes" id="UP000823388">
    <property type="component" value="Chromosome 7K"/>
</dbReference>
<gene>
    <name evidence="3" type="ORF">PVAP13_7KG362300</name>
</gene>
<evidence type="ECO:0000256" key="1">
    <source>
        <dbReference type="SAM" id="MobiDB-lite"/>
    </source>
</evidence>
<dbReference type="EMBL" id="CM029049">
    <property type="protein sequence ID" value="KAG2575908.1"/>
    <property type="molecule type" value="Genomic_DNA"/>
</dbReference>
<dbReference type="AlphaFoldDB" id="A0A8T0QS50"/>
<evidence type="ECO:0008006" key="5">
    <source>
        <dbReference type="Google" id="ProtNLM"/>
    </source>
</evidence>
<feature type="region of interest" description="Disordered" evidence="1">
    <location>
        <begin position="1"/>
        <end position="103"/>
    </location>
</feature>
<keyword evidence="2" id="KW-0472">Membrane</keyword>
<feature type="compositionally biased region" description="Polar residues" evidence="1">
    <location>
        <begin position="44"/>
        <end position="53"/>
    </location>
</feature>
<keyword evidence="2" id="KW-1133">Transmembrane helix</keyword>
<proteinExistence type="predicted"/>
<dbReference type="InterPro" id="IPR055301">
    <property type="entry name" value="Lea14-like_2"/>
</dbReference>
<feature type="compositionally biased region" description="Pro residues" evidence="1">
    <location>
        <begin position="16"/>
        <end position="25"/>
    </location>
</feature>
<dbReference type="PANTHER" id="PTHR31852">
    <property type="entry name" value="LATE EMBRYOGENESIS ABUNDANT (LEA) HYDROXYPROLINE-RICH GLYCOPROTEIN FAMILY"/>
    <property type="match status" value="1"/>
</dbReference>
<evidence type="ECO:0000256" key="2">
    <source>
        <dbReference type="SAM" id="Phobius"/>
    </source>
</evidence>
<feature type="transmembrane region" description="Helical" evidence="2">
    <location>
        <begin position="131"/>
        <end position="154"/>
    </location>
</feature>
<comment type="caution">
    <text evidence="3">The sequence shown here is derived from an EMBL/GenBank/DDBJ whole genome shotgun (WGS) entry which is preliminary data.</text>
</comment>
<evidence type="ECO:0000313" key="3">
    <source>
        <dbReference type="EMBL" id="KAG2575908.1"/>
    </source>
</evidence>
<keyword evidence="4" id="KW-1185">Reference proteome</keyword>
<organism evidence="3 4">
    <name type="scientific">Panicum virgatum</name>
    <name type="common">Blackwell switchgrass</name>
    <dbReference type="NCBI Taxonomy" id="38727"/>
    <lineage>
        <taxon>Eukaryota</taxon>
        <taxon>Viridiplantae</taxon>
        <taxon>Streptophyta</taxon>
        <taxon>Embryophyta</taxon>
        <taxon>Tracheophyta</taxon>
        <taxon>Spermatophyta</taxon>
        <taxon>Magnoliopsida</taxon>
        <taxon>Liliopsida</taxon>
        <taxon>Poales</taxon>
        <taxon>Poaceae</taxon>
        <taxon>PACMAD clade</taxon>
        <taxon>Panicoideae</taxon>
        <taxon>Panicodae</taxon>
        <taxon>Paniceae</taxon>
        <taxon>Panicinae</taxon>
        <taxon>Panicum</taxon>
        <taxon>Panicum sect. Hiantes</taxon>
    </lineage>
</organism>
<reference evidence="3" key="1">
    <citation type="submission" date="2020-05" db="EMBL/GenBank/DDBJ databases">
        <title>WGS assembly of Panicum virgatum.</title>
        <authorList>
            <person name="Lovell J.T."/>
            <person name="Jenkins J."/>
            <person name="Shu S."/>
            <person name="Juenger T.E."/>
            <person name="Schmutz J."/>
        </authorList>
    </citation>
    <scope>NUCLEOTIDE SEQUENCE</scope>
    <source>
        <strain evidence="3">AP13</strain>
    </source>
</reference>
<protein>
    <recommendedName>
        <fullName evidence="5">Late embryogenesis abundant protein LEA-2 subgroup domain-containing protein</fullName>
    </recommendedName>
</protein>